<dbReference type="InterPro" id="IPR002490">
    <property type="entry name" value="V-ATPase_116kDa_su"/>
</dbReference>
<evidence type="ECO:0000256" key="5">
    <source>
        <dbReference type="ARBA" id="ARBA00022989"/>
    </source>
</evidence>
<sequence length="444" mass="45737">MPLPESLRPVRMQRIAIVATTAGLRDALRHVGVAGTVDFEDGPTETSPPGAARPSAADDAEAGVDRLARNAVCRGSVAALAGWCPERLVPDLTGRLAGRGASVVRIPPPGGLDPPTFLPAGGSVRRSFSPLVATYGTVAYPDVDPTLLAGAAYVLMFGMMFGDAGHGLLLVLGAVLLRIGWPRRLARWRSAWLFVGAAGLASTGFGLLYGEFFGPTGLVPVLWLAPMHEPVELLAASVGVGAVLLAGAYVVAIVNRWREGGPQLAVYASSGIAGAAVFLGLGGVCAGLYARSTALTAVGAGIAVAGLLLAGAGYKAAAGHGTAGVAQAGVQLFDVLIRIGTNLVSFARLAAFGLVHAALGELVWQGSRDLFALGGFLAAAAGVLLFVLGNVFTFVLEALIAAVQALRLAFYELFSRIFEQQGRPYRPWRLPADVLGRSSSKEVP</sequence>
<feature type="transmembrane region" description="Helical" evidence="9">
    <location>
        <begin position="371"/>
        <end position="400"/>
    </location>
</feature>
<evidence type="ECO:0000256" key="2">
    <source>
        <dbReference type="ARBA" id="ARBA00009904"/>
    </source>
</evidence>
<feature type="transmembrane region" description="Helical" evidence="9">
    <location>
        <begin position="233"/>
        <end position="252"/>
    </location>
</feature>
<reference evidence="10 11" key="1">
    <citation type="submission" date="2024-09" db="EMBL/GenBank/DDBJ databases">
        <authorList>
            <person name="Sun Q."/>
            <person name="Mori K."/>
        </authorList>
    </citation>
    <scope>NUCLEOTIDE SEQUENCE [LARGE SCALE GENOMIC DNA]</scope>
    <source>
        <strain evidence="10 11">TBRC 7907</strain>
    </source>
</reference>
<dbReference type="EMBL" id="JBHLZU010000024">
    <property type="protein sequence ID" value="MFB9907794.1"/>
    <property type="molecule type" value="Genomic_DNA"/>
</dbReference>
<evidence type="ECO:0000256" key="6">
    <source>
        <dbReference type="ARBA" id="ARBA00023065"/>
    </source>
</evidence>
<feature type="transmembrane region" description="Helical" evidence="9">
    <location>
        <begin position="295"/>
        <end position="314"/>
    </location>
</feature>
<evidence type="ECO:0000256" key="7">
    <source>
        <dbReference type="ARBA" id="ARBA00023136"/>
    </source>
</evidence>
<dbReference type="RefSeq" id="WP_377858605.1">
    <property type="nucleotide sequence ID" value="NZ_JBHLZU010000024.1"/>
</dbReference>
<proteinExistence type="inferred from homology"/>
<accession>A0ABV6A3R3</accession>
<keyword evidence="11" id="KW-1185">Reference proteome</keyword>
<evidence type="ECO:0000256" key="8">
    <source>
        <dbReference type="SAM" id="MobiDB-lite"/>
    </source>
</evidence>
<feature type="transmembrane region" description="Helical" evidence="9">
    <location>
        <begin position="191"/>
        <end position="213"/>
    </location>
</feature>
<feature type="transmembrane region" description="Helical" evidence="9">
    <location>
        <begin position="151"/>
        <end position="179"/>
    </location>
</feature>
<feature type="transmembrane region" description="Helical" evidence="9">
    <location>
        <begin position="264"/>
        <end position="289"/>
    </location>
</feature>
<dbReference type="PANTHER" id="PTHR11629">
    <property type="entry name" value="VACUOLAR PROTON ATPASES"/>
    <property type="match status" value="1"/>
</dbReference>
<comment type="similarity">
    <text evidence="2">Belongs to the V-ATPase 116 kDa subunit family.</text>
</comment>
<evidence type="ECO:0000256" key="1">
    <source>
        <dbReference type="ARBA" id="ARBA00004141"/>
    </source>
</evidence>
<keyword evidence="3" id="KW-0813">Transport</keyword>
<keyword evidence="6" id="KW-0406">Ion transport</keyword>
<evidence type="ECO:0000256" key="3">
    <source>
        <dbReference type="ARBA" id="ARBA00022448"/>
    </source>
</evidence>
<comment type="caution">
    <text evidence="10">The sequence shown here is derived from an EMBL/GenBank/DDBJ whole genome shotgun (WGS) entry which is preliminary data.</text>
</comment>
<evidence type="ECO:0000313" key="10">
    <source>
        <dbReference type="EMBL" id="MFB9907794.1"/>
    </source>
</evidence>
<keyword evidence="4 9" id="KW-0812">Transmembrane</keyword>
<organism evidence="10 11">
    <name type="scientific">Allokutzneria oryzae</name>
    <dbReference type="NCBI Taxonomy" id="1378989"/>
    <lineage>
        <taxon>Bacteria</taxon>
        <taxon>Bacillati</taxon>
        <taxon>Actinomycetota</taxon>
        <taxon>Actinomycetes</taxon>
        <taxon>Pseudonocardiales</taxon>
        <taxon>Pseudonocardiaceae</taxon>
        <taxon>Allokutzneria</taxon>
    </lineage>
</organism>
<feature type="region of interest" description="Disordered" evidence="8">
    <location>
        <begin position="38"/>
        <end position="60"/>
    </location>
</feature>
<dbReference type="Pfam" id="PF01496">
    <property type="entry name" value="V_ATPase_I"/>
    <property type="match status" value="1"/>
</dbReference>
<keyword evidence="7 9" id="KW-0472">Membrane</keyword>
<keyword evidence="5 9" id="KW-1133">Transmembrane helix</keyword>
<evidence type="ECO:0000256" key="9">
    <source>
        <dbReference type="SAM" id="Phobius"/>
    </source>
</evidence>
<feature type="compositionally biased region" description="Low complexity" evidence="8">
    <location>
        <begin position="47"/>
        <end position="57"/>
    </location>
</feature>
<protein>
    <submittedName>
        <fullName evidence="10">V-type ATPase 116kDa subunit family protein</fullName>
    </submittedName>
</protein>
<name>A0ABV6A3R3_9PSEU</name>
<dbReference type="Proteomes" id="UP001589693">
    <property type="component" value="Unassembled WGS sequence"/>
</dbReference>
<evidence type="ECO:0000313" key="11">
    <source>
        <dbReference type="Proteomes" id="UP001589693"/>
    </source>
</evidence>
<evidence type="ECO:0000256" key="4">
    <source>
        <dbReference type="ARBA" id="ARBA00022692"/>
    </source>
</evidence>
<comment type="subcellular location">
    <subcellularLocation>
        <location evidence="1">Membrane</location>
        <topology evidence="1">Multi-pass membrane protein</topology>
    </subcellularLocation>
</comment>
<dbReference type="PANTHER" id="PTHR11629:SF63">
    <property type="entry name" value="V-TYPE PROTON ATPASE SUBUNIT A"/>
    <property type="match status" value="1"/>
</dbReference>
<gene>
    <name evidence="10" type="ORF">ACFFQA_27985</name>
</gene>
<feature type="transmembrane region" description="Helical" evidence="9">
    <location>
        <begin position="335"/>
        <end position="359"/>
    </location>
</feature>